<dbReference type="AlphaFoldDB" id="A0A1E5XH82"/>
<feature type="signal peptide" evidence="1">
    <location>
        <begin position="1"/>
        <end position="32"/>
    </location>
</feature>
<sequence>MVFGLIFSRSVTMHRLAIIVAVSLIAAAPALAAETRCGWYMNPTPGNLWLMDKDATWTITSQANATGPDAEGIENAPDFDETQFVETNNPGSGYGYGCACMSVTVDKAEEQITRIFSGEIKPLSVCKADKSLPSPD</sequence>
<evidence type="ECO:0000313" key="2">
    <source>
        <dbReference type="EMBL" id="OEO27952.1"/>
    </source>
</evidence>
<organism evidence="2 3">
    <name type="scientific">Devosia insulae DS-56</name>
    <dbReference type="NCBI Taxonomy" id="1116389"/>
    <lineage>
        <taxon>Bacteria</taxon>
        <taxon>Pseudomonadati</taxon>
        <taxon>Pseudomonadota</taxon>
        <taxon>Alphaproteobacteria</taxon>
        <taxon>Hyphomicrobiales</taxon>
        <taxon>Devosiaceae</taxon>
        <taxon>Devosia</taxon>
    </lineage>
</organism>
<proteinExistence type="predicted"/>
<dbReference type="RefSeq" id="WP_069912721.1">
    <property type="nucleotide sequence ID" value="NZ_LAJE02000407.1"/>
</dbReference>
<protein>
    <recommendedName>
        <fullName evidence="4">DUF4087 domain-containing protein</fullName>
    </recommendedName>
</protein>
<dbReference type="InterPro" id="IPR025145">
    <property type="entry name" value="DUF4087"/>
</dbReference>
<evidence type="ECO:0000256" key="1">
    <source>
        <dbReference type="SAM" id="SignalP"/>
    </source>
</evidence>
<evidence type="ECO:0008006" key="4">
    <source>
        <dbReference type="Google" id="ProtNLM"/>
    </source>
</evidence>
<dbReference type="Proteomes" id="UP000095463">
    <property type="component" value="Unassembled WGS sequence"/>
</dbReference>
<comment type="caution">
    <text evidence="2">The sequence shown here is derived from an EMBL/GenBank/DDBJ whole genome shotgun (WGS) entry which is preliminary data.</text>
</comment>
<dbReference type="EMBL" id="LAJE02000407">
    <property type="protein sequence ID" value="OEO27952.1"/>
    <property type="molecule type" value="Genomic_DNA"/>
</dbReference>
<dbReference type="Pfam" id="PF13316">
    <property type="entry name" value="DUF4087"/>
    <property type="match status" value="1"/>
</dbReference>
<keyword evidence="1" id="KW-0732">Signal</keyword>
<evidence type="ECO:0000313" key="3">
    <source>
        <dbReference type="Proteomes" id="UP000095463"/>
    </source>
</evidence>
<feature type="chain" id="PRO_5009190201" description="DUF4087 domain-containing protein" evidence="1">
    <location>
        <begin position="33"/>
        <end position="136"/>
    </location>
</feature>
<gene>
    <name evidence="2" type="ORF">VW23_007040</name>
</gene>
<accession>A0A1E5XH82</accession>
<reference evidence="2 3" key="1">
    <citation type="journal article" date="2015" name="Genome Announc.">
        <title>Genome Assemblies of Three Soil-Associated Devosia species: D. insulae, D. limi, and D. soli.</title>
        <authorList>
            <person name="Hassan Y.I."/>
            <person name="Lepp D."/>
            <person name="Zhou T."/>
        </authorList>
    </citation>
    <scope>NUCLEOTIDE SEQUENCE [LARGE SCALE GENOMIC DNA]</scope>
    <source>
        <strain evidence="2 3">DS-56</strain>
    </source>
</reference>
<name>A0A1E5XH82_9HYPH</name>
<keyword evidence="3" id="KW-1185">Reference proteome</keyword>